<name>A0A031FYL8_9MICO</name>
<evidence type="ECO:0000313" key="3">
    <source>
        <dbReference type="EMBL" id="EZP29959.1"/>
    </source>
</evidence>
<organism evidence="3 4">
    <name type="scientific">Microbacterium oleivorans</name>
    <dbReference type="NCBI Taxonomy" id="273677"/>
    <lineage>
        <taxon>Bacteria</taxon>
        <taxon>Bacillati</taxon>
        <taxon>Actinomycetota</taxon>
        <taxon>Actinomycetes</taxon>
        <taxon>Micrococcales</taxon>
        <taxon>Microbacteriaceae</taxon>
        <taxon>Microbacterium</taxon>
    </lineage>
</organism>
<keyword evidence="1" id="KW-1133">Transmembrane helix</keyword>
<accession>A0A031FYL8</accession>
<gene>
    <name evidence="3" type="ORF">BW34_00592</name>
</gene>
<dbReference type="Pfam" id="PF13400">
    <property type="entry name" value="Tad"/>
    <property type="match status" value="1"/>
</dbReference>
<keyword evidence="1" id="KW-0472">Membrane</keyword>
<evidence type="ECO:0000259" key="2">
    <source>
        <dbReference type="Pfam" id="PF13400"/>
    </source>
</evidence>
<dbReference type="GeneID" id="91432006"/>
<dbReference type="RefSeq" id="WP_036309351.1">
    <property type="nucleotide sequence ID" value="NZ_CP031421.1"/>
</dbReference>
<sequence>MIAHDEEGSVLLLTIGYALLALVLVLVSVDATSLYLAQKRTQSAADAAALAGADGFTLEVVDGEPRAELTDAGVREQAAAIVAAGQDVNLVSATTPDGVSARVVVTSLWRPPISTLFVPDGVPLDATATSRTALD</sequence>
<dbReference type="PATRIC" id="fig|273677.3.peg.579"/>
<dbReference type="OrthoDB" id="4808490at2"/>
<reference evidence="3 4" key="1">
    <citation type="submission" date="2014-03" db="EMBL/GenBank/DDBJ databases">
        <title>Draft Genome Sequences of 13 Willow Endophytes.</title>
        <authorList>
            <person name="Gan H.Y."/>
            <person name="Gan H.M."/>
            <person name="Savka M.A."/>
            <person name="Hudson A.O."/>
        </authorList>
    </citation>
    <scope>NUCLEOTIDE SEQUENCE [LARGE SCALE GENOMIC DNA]</scope>
    <source>
        <strain evidence="3 4">RIT293</strain>
    </source>
</reference>
<evidence type="ECO:0000256" key="1">
    <source>
        <dbReference type="SAM" id="Phobius"/>
    </source>
</evidence>
<dbReference type="AlphaFoldDB" id="A0A031FYL8"/>
<keyword evidence="4" id="KW-1185">Reference proteome</keyword>
<feature type="domain" description="Putative Flp pilus-assembly TadG-like N-terminal" evidence="2">
    <location>
        <begin position="8"/>
        <end position="54"/>
    </location>
</feature>
<dbReference type="Proteomes" id="UP000024001">
    <property type="component" value="Unassembled WGS sequence"/>
</dbReference>
<keyword evidence="1" id="KW-0812">Transmembrane</keyword>
<evidence type="ECO:0000313" key="4">
    <source>
        <dbReference type="Proteomes" id="UP000024001"/>
    </source>
</evidence>
<dbReference type="eggNOG" id="ENOG50335SP">
    <property type="taxonomic scope" value="Bacteria"/>
</dbReference>
<dbReference type="InterPro" id="IPR028087">
    <property type="entry name" value="Tad_N"/>
</dbReference>
<dbReference type="KEGG" id="moo:BWL13_01626"/>
<proteinExistence type="predicted"/>
<feature type="transmembrane region" description="Helical" evidence="1">
    <location>
        <begin position="15"/>
        <end position="37"/>
    </location>
</feature>
<comment type="caution">
    <text evidence="3">The sequence shown here is derived from an EMBL/GenBank/DDBJ whole genome shotgun (WGS) entry which is preliminary data.</text>
</comment>
<protein>
    <submittedName>
        <fullName evidence="3">Multisubunit Na+/H+ antiporter MrpA subunit</fullName>
    </submittedName>
</protein>
<dbReference type="EMBL" id="JFYO01000001">
    <property type="protein sequence ID" value="EZP29959.1"/>
    <property type="molecule type" value="Genomic_DNA"/>
</dbReference>